<feature type="region of interest" description="Disordered" evidence="1">
    <location>
        <begin position="77"/>
        <end position="248"/>
    </location>
</feature>
<accession>A0A4Z1FF01</accession>
<name>A0A4Z1FF01_9HELO</name>
<feature type="region of interest" description="Disordered" evidence="1">
    <location>
        <begin position="596"/>
        <end position="761"/>
    </location>
</feature>
<evidence type="ECO:0000256" key="1">
    <source>
        <dbReference type="SAM" id="MobiDB-lite"/>
    </source>
</evidence>
<feature type="compositionally biased region" description="Basic and acidic residues" evidence="1">
    <location>
        <begin position="113"/>
        <end position="133"/>
    </location>
</feature>
<feature type="compositionally biased region" description="Polar residues" evidence="1">
    <location>
        <begin position="674"/>
        <end position="683"/>
    </location>
</feature>
<feature type="compositionally biased region" description="Polar residues" evidence="1">
    <location>
        <begin position="735"/>
        <end position="749"/>
    </location>
</feature>
<keyword evidence="3" id="KW-1185">Reference proteome</keyword>
<feature type="compositionally biased region" description="Basic residues" evidence="1">
    <location>
        <begin position="1"/>
        <end position="13"/>
    </location>
</feature>
<feature type="compositionally biased region" description="Basic and acidic residues" evidence="1">
    <location>
        <begin position="197"/>
        <end position="240"/>
    </location>
</feature>
<dbReference type="EMBL" id="PQXI01000193">
    <property type="protein sequence ID" value="TGO21898.1"/>
    <property type="molecule type" value="Genomic_DNA"/>
</dbReference>
<feature type="compositionally biased region" description="Basic and acidic residues" evidence="1">
    <location>
        <begin position="651"/>
        <end position="660"/>
    </location>
</feature>
<protein>
    <submittedName>
        <fullName evidence="2">Uncharacterized protein</fullName>
    </submittedName>
</protein>
<evidence type="ECO:0000313" key="2">
    <source>
        <dbReference type="EMBL" id="TGO21898.1"/>
    </source>
</evidence>
<dbReference type="AlphaFoldDB" id="A0A4Z1FF01"/>
<comment type="caution">
    <text evidence="2">The sequence shown here is derived from an EMBL/GenBank/DDBJ whole genome shotgun (WGS) entry which is preliminary data.</text>
</comment>
<reference evidence="2 3" key="1">
    <citation type="submission" date="2017-12" db="EMBL/GenBank/DDBJ databases">
        <title>Comparative genomics of Botrytis spp.</title>
        <authorList>
            <person name="Valero-Jimenez C.A."/>
            <person name="Tapia P."/>
            <person name="Veloso J."/>
            <person name="Silva-Moreno E."/>
            <person name="Staats M."/>
            <person name="Valdes J.H."/>
            <person name="Van Kan J.A.L."/>
        </authorList>
    </citation>
    <scope>NUCLEOTIDE SEQUENCE [LARGE SCALE GENOMIC DNA]</scope>
    <source>
        <strain evidence="2 3">Bp0003</strain>
    </source>
</reference>
<feature type="compositionally biased region" description="Low complexity" evidence="1">
    <location>
        <begin position="618"/>
        <end position="628"/>
    </location>
</feature>
<organism evidence="2 3">
    <name type="scientific">Botrytis paeoniae</name>
    <dbReference type="NCBI Taxonomy" id="278948"/>
    <lineage>
        <taxon>Eukaryota</taxon>
        <taxon>Fungi</taxon>
        <taxon>Dikarya</taxon>
        <taxon>Ascomycota</taxon>
        <taxon>Pezizomycotina</taxon>
        <taxon>Leotiomycetes</taxon>
        <taxon>Helotiales</taxon>
        <taxon>Sclerotiniaceae</taxon>
        <taxon>Botrytis</taxon>
    </lineage>
</organism>
<dbReference type="Proteomes" id="UP000297910">
    <property type="component" value="Unassembled WGS sequence"/>
</dbReference>
<feature type="region of interest" description="Disordered" evidence="1">
    <location>
        <begin position="260"/>
        <end position="286"/>
    </location>
</feature>
<feature type="region of interest" description="Disordered" evidence="1">
    <location>
        <begin position="1"/>
        <end position="65"/>
    </location>
</feature>
<feature type="compositionally biased region" description="Basic and acidic residues" evidence="1">
    <location>
        <begin position="37"/>
        <end position="50"/>
    </location>
</feature>
<sequence length="1008" mass="115622">MEGDHHSRKRRHAYEHGSGNVDSRKHNKHYNNHSASPRHDRIYSSKRSVEQRQSLAIRDQNELSADKDYVRNWLAQTQNEDIIEPPKQFNTEIDSSRPQKRSKNLGYGYTVHRPGESRSTVDPRPKSYEEHTSSDSSLLEASRMPVVDKRTEVPQKSNTANRGHVKETTRSHKHQRNVSSTITSISSRSSVVQPKQEIFEKRERHKTREDRYDTKRKSNKAEAVDKPIKTRREKRGDRTKAARKASKDLISNFASNKIGKDRLTVRPSNGPGIFQNGRASSPPRRRGLPDLVFSEMEFLQRSGKKSQVNDSIVVPISRVKEKKKAARAQDEMAEFFKPSKTPVRDDGPAIARPTSPNSIFEVSLYERQLRKDREDDRYQYYTENPAARIDEKRSHVMDSGNQQVRSNELQFPEELTLKLHSEEISNPKVHSKATDTIVTWSESQYSPGATVALRRAREQCCQRQMSATPDSIRNSIERTGIFKDTGIESSSRRKSIIQEPIMNDELHGPEGKDIISTIGSLVETSREFSSLGTDSAFNSHEAGRPPNFQQSDCLPQLPSHIQEKIEEPFLKWSNPVAVEARDKGLRRTVIEYYDPNHGWYRGKESGPPSKSPEHHAKLTTALTTTPLTRQQMARNAKIKRPSTTLPVIREASAESREKSHSLMSSISGKEIQRTESAPVQPSSGKGEMSRNKSPTNDSERIENVVVKPRVSEKIFPQTNSQFQHDKQSRSGGSGENTSNISKKSLSQTGMADEEGKQPPEVKMANVNGRAFTPLRTTSHINPSRDHFQLSTQPLPGREHESYHGLSRQHFSSTPRSPLIQVPSLYVHQMELEQEEDQITNDISNENLEEYGSYEVQEPHFSMDGYEENWDDLEMGQGTSYGVEDVLESRRYMGDLRELGPQEANMYQDSISRYEMAGLRYNIDFQTNDYQIHDVRRTEYNPWDSDNYFFQEPWIENRQDLQQQYEIEEHGEQLVRPSFPSYREVDEGQDGNASETILMQRFWRPNPQY</sequence>
<evidence type="ECO:0000313" key="3">
    <source>
        <dbReference type="Proteomes" id="UP000297910"/>
    </source>
</evidence>
<feature type="compositionally biased region" description="Low complexity" evidence="1">
    <location>
        <begin position="178"/>
        <end position="192"/>
    </location>
</feature>
<proteinExistence type="predicted"/>
<gene>
    <name evidence="2" type="ORF">BPAE_0194g00030</name>
</gene>